<dbReference type="InterPro" id="IPR053521">
    <property type="entry name" value="McjB-like"/>
</dbReference>
<sequence length="238" mass="25440">MSARTGVHAAPSPDGIALMDTRAGRGQWRFLDPVGARLWQTITDGTPPATAITDLTAYWHSRGADPAQVRTDLTALADDLERADLLHHAAPAAQPDRTEVRFAAAAPASAAQRLAGHVGLFAALVLLRLLPIRIAIAGARVVTLLPGRAALPEEADAAFTAVRRAARLWPGRAACLEESLATHFAAALTGRRVRWVIGARFIPQGAHAWIEAGTVIIGQDETDRVWPYVPALQVERSN</sequence>
<dbReference type="InterPro" id="IPR008792">
    <property type="entry name" value="PQQD"/>
</dbReference>
<evidence type="ECO:0000313" key="3">
    <source>
        <dbReference type="Proteomes" id="UP000471293"/>
    </source>
</evidence>
<evidence type="ECO:0000313" key="2">
    <source>
        <dbReference type="EMBL" id="NEA20655.1"/>
    </source>
</evidence>
<gene>
    <name evidence="2" type="ORF">G3I29_35495</name>
</gene>
<dbReference type="EMBL" id="JAAGLQ010000746">
    <property type="protein sequence ID" value="NEA20655.1"/>
    <property type="molecule type" value="Genomic_DNA"/>
</dbReference>
<dbReference type="AlphaFoldDB" id="A0A6N9UIB5"/>
<accession>A0A6N9UIB5</accession>
<feature type="domain" description="Microcin J25-processing protein McjB C-terminal" evidence="1">
    <location>
        <begin position="127"/>
        <end position="223"/>
    </location>
</feature>
<dbReference type="Proteomes" id="UP000471293">
    <property type="component" value="Unassembled WGS sequence"/>
</dbReference>
<comment type="caution">
    <text evidence="2">The sequence shown here is derived from an EMBL/GenBank/DDBJ whole genome shotgun (WGS) entry which is preliminary data.</text>
</comment>
<evidence type="ECO:0000259" key="1">
    <source>
        <dbReference type="Pfam" id="PF13471"/>
    </source>
</evidence>
<dbReference type="InterPro" id="IPR032708">
    <property type="entry name" value="McjB_C"/>
</dbReference>
<name>A0A6N9UIB5_STRHA</name>
<protein>
    <submittedName>
        <fullName evidence="2">Lasso peptide biosynthesis B2 protein</fullName>
    </submittedName>
</protein>
<organism evidence="2 3">
    <name type="scientific">Streptomyces halstedii</name>
    <dbReference type="NCBI Taxonomy" id="1944"/>
    <lineage>
        <taxon>Bacteria</taxon>
        <taxon>Bacillati</taxon>
        <taxon>Actinomycetota</taxon>
        <taxon>Actinomycetes</taxon>
        <taxon>Kitasatosporales</taxon>
        <taxon>Streptomycetaceae</taxon>
        <taxon>Streptomyces</taxon>
    </lineage>
</organism>
<dbReference type="RefSeq" id="WP_164350548.1">
    <property type="nucleotide sequence ID" value="NZ_JAAGLQ010000746.1"/>
</dbReference>
<dbReference type="Pfam" id="PF05402">
    <property type="entry name" value="PqqD"/>
    <property type="match status" value="1"/>
</dbReference>
<dbReference type="Pfam" id="PF13471">
    <property type="entry name" value="Transglut_core3"/>
    <property type="match status" value="1"/>
</dbReference>
<proteinExistence type="predicted"/>
<dbReference type="SMR" id="A0A6N9UIB5"/>
<dbReference type="NCBIfam" id="NF033537">
    <property type="entry name" value="lasso_biosyn_B2"/>
    <property type="match status" value="1"/>
</dbReference>
<reference evidence="2 3" key="1">
    <citation type="submission" date="2020-01" db="EMBL/GenBank/DDBJ databases">
        <title>Insect and environment-associated Actinomycetes.</title>
        <authorList>
            <person name="Currrie C."/>
            <person name="Chevrette M."/>
            <person name="Carlson C."/>
            <person name="Stubbendieck R."/>
            <person name="Wendt-Pienkowski E."/>
        </authorList>
    </citation>
    <scope>NUCLEOTIDE SEQUENCE [LARGE SCALE GENOMIC DNA]</scope>
    <source>
        <strain evidence="2 3">SID11342</strain>
    </source>
</reference>